<dbReference type="Pfam" id="PF00126">
    <property type="entry name" value="HTH_1"/>
    <property type="match status" value="1"/>
</dbReference>
<dbReference type="STRING" id="1121003.SAMN03080618_02731"/>
<dbReference type="InterPro" id="IPR005119">
    <property type="entry name" value="LysR_subst-bd"/>
</dbReference>
<protein>
    <submittedName>
        <fullName evidence="6">DNA-binding transcriptional regulator, LysR family</fullName>
    </submittedName>
</protein>
<dbReference type="EMBL" id="FORF01000016">
    <property type="protein sequence ID" value="SFJ35799.1"/>
    <property type="molecule type" value="Genomic_DNA"/>
</dbReference>
<dbReference type="AlphaFoldDB" id="A0A1I3QQI6"/>
<dbReference type="GO" id="GO:0003677">
    <property type="term" value="F:DNA binding"/>
    <property type="evidence" value="ECO:0007669"/>
    <property type="project" value="UniProtKB-KW"/>
</dbReference>
<dbReference type="SUPFAM" id="SSF46785">
    <property type="entry name" value="Winged helix' DNA-binding domain"/>
    <property type="match status" value="1"/>
</dbReference>
<evidence type="ECO:0000256" key="1">
    <source>
        <dbReference type="ARBA" id="ARBA00009437"/>
    </source>
</evidence>
<dbReference type="InterPro" id="IPR050950">
    <property type="entry name" value="HTH-type_LysR_regulators"/>
</dbReference>
<gene>
    <name evidence="6" type="ORF">SAMN03080618_02731</name>
</gene>
<dbReference type="InterPro" id="IPR036388">
    <property type="entry name" value="WH-like_DNA-bd_sf"/>
</dbReference>
<evidence type="ECO:0000256" key="4">
    <source>
        <dbReference type="ARBA" id="ARBA00023163"/>
    </source>
</evidence>
<dbReference type="OrthoDB" id="5297263at2"/>
<dbReference type="GO" id="GO:0003700">
    <property type="term" value="F:DNA-binding transcription factor activity"/>
    <property type="evidence" value="ECO:0007669"/>
    <property type="project" value="InterPro"/>
</dbReference>
<evidence type="ECO:0000313" key="6">
    <source>
        <dbReference type="EMBL" id="SFJ35799.1"/>
    </source>
</evidence>
<evidence type="ECO:0000259" key="5">
    <source>
        <dbReference type="PROSITE" id="PS50931"/>
    </source>
</evidence>
<name>A0A1I3QQI6_9HYPH</name>
<reference evidence="7" key="1">
    <citation type="submission" date="2016-10" db="EMBL/GenBank/DDBJ databases">
        <authorList>
            <person name="Varghese N."/>
            <person name="Submissions S."/>
        </authorList>
    </citation>
    <scope>NUCLEOTIDE SEQUENCE [LARGE SCALE GENOMIC DNA]</scope>
    <source>
        <strain evidence="7">DSM 21857</strain>
    </source>
</reference>
<proteinExistence type="inferred from homology"/>
<dbReference type="InterPro" id="IPR036390">
    <property type="entry name" value="WH_DNA-bd_sf"/>
</dbReference>
<dbReference type="Pfam" id="PF03466">
    <property type="entry name" value="LysR_substrate"/>
    <property type="match status" value="1"/>
</dbReference>
<keyword evidence="2" id="KW-0805">Transcription regulation</keyword>
<keyword evidence="4" id="KW-0804">Transcription</keyword>
<dbReference type="Gene3D" id="1.10.10.10">
    <property type="entry name" value="Winged helix-like DNA-binding domain superfamily/Winged helix DNA-binding domain"/>
    <property type="match status" value="1"/>
</dbReference>
<dbReference type="CDD" id="cd05466">
    <property type="entry name" value="PBP2_LTTR_substrate"/>
    <property type="match status" value="1"/>
</dbReference>
<dbReference type="PANTHER" id="PTHR30419">
    <property type="entry name" value="HTH-TYPE TRANSCRIPTIONAL REGULATOR YBHD"/>
    <property type="match status" value="1"/>
</dbReference>
<feature type="domain" description="HTH lysR-type" evidence="5">
    <location>
        <begin position="30"/>
        <end position="81"/>
    </location>
</feature>
<evidence type="ECO:0000256" key="3">
    <source>
        <dbReference type="ARBA" id="ARBA00023125"/>
    </source>
</evidence>
<evidence type="ECO:0000313" key="7">
    <source>
        <dbReference type="Proteomes" id="UP000242763"/>
    </source>
</evidence>
<keyword evidence="7" id="KW-1185">Reference proteome</keyword>
<sequence length="336" mass="37529">MSRTPRNPTTISGDLSEPHFGEQLMPSAARYFLEVSRSHSIRQAADRLSVAPSAISRQLSKLEADLNTVLLERRPEGVALTEAGEVLRDHLNGIQSLVERISGDIADLTALRRGTVQIATVEGITRPFMSEQISRFREAHPAVTFRLRSRGRQMVIESLEQRVSHIGFLYDHFSHPALLEVGRWRQPLLALARPDHPLATGVRLQLSDLVPYACVLPDESYGIHHIVKRAYARLGAKPNCHFFSDNLAVLCDNAQRSGAITFLPLQAATTQVINRQLTPLNLECAEFKYRYIYAVVRREQIIPPAASAFLKQVVDAFVDGEQEDRDILAALSLPEV</sequence>
<dbReference type="GO" id="GO:0005829">
    <property type="term" value="C:cytosol"/>
    <property type="evidence" value="ECO:0007669"/>
    <property type="project" value="TreeGrafter"/>
</dbReference>
<dbReference type="RefSeq" id="WP_091523378.1">
    <property type="nucleotide sequence ID" value="NZ_FORF01000016.1"/>
</dbReference>
<keyword evidence="3 6" id="KW-0238">DNA-binding</keyword>
<dbReference type="PROSITE" id="PS50931">
    <property type="entry name" value="HTH_LYSR"/>
    <property type="match status" value="1"/>
</dbReference>
<dbReference type="Proteomes" id="UP000242763">
    <property type="component" value="Unassembled WGS sequence"/>
</dbReference>
<comment type="similarity">
    <text evidence="1">Belongs to the LysR transcriptional regulatory family.</text>
</comment>
<dbReference type="SUPFAM" id="SSF53850">
    <property type="entry name" value="Periplasmic binding protein-like II"/>
    <property type="match status" value="1"/>
</dbReference>
<accession>A0A1I3QQI6</accession>
<dbReference type="Gene3D" id="3.40.190.290">
    <property type="match status" value="1"/>
</dbReference>
<evidence type="ECO:0000256" key="2">
    <source>
        <dbReference type="ARBA" id="ARBA00023015"/>
    </source>
</evidence>
<organism evidence="6 7">
    <name type="scientific">Aquamicrobium aerolatum DSM 21857</name>
    <dbReference type="NCBI Taxonomy" id="1121003"/>
    <lineage>
        <taxon>Bacteria</taxon>
        <taxon>Pseudomonadati</taxon>
        <taxon>Pseudomonadota</taxon>
        <taxon>Alphaproteobacteria</taxon>
        <taxon>Hyphomicrobiales</taxon>
        <taxon>Phyllobacteriaceae</taxon>
        <taxon>Aerobium</taxon>
    </lineage>
</organism>
<dbReference type="InterPro" id="IPR000847">
    <property type="entry name" value="LysR_HTH_N"/>
</dbReference>